<feature type="domain" description="DUF6533" evidence="2">
    <location>
        <begin position="23"/>
        <end position="65"/>
    </location>
</feature>
<dbReference type="AlphaFoldDB" id="A0A067SYY7"/>
<dbReference type="EMBL" id="KL142379">
    <property type="protein sequence ID" value="KDR76096.1"/>
    <property type="molecule type" value="Genomic_DNA"/>
</dbReference>
<protein>
    <recommendedName>
        <fullName evidence="2">DUF6533 domain-containing protein</fullName>
    </recommendedName>
</protein>
<evidence type="ECO:0000256" key="1">
    <source>
        <dbReference type="SAM" id="Phobius"/>
    </source>
</evidence>
<feature type="transmembrane region" description="Helical" evidence="1">
    <location>
        <begin position="103"/>
        <end position="125"/>
    </location>
</feature>
<organism evidence="3 4">
    <name type="scientific">Galerina marginata (strain CBS 339.88)</name>
    <dbReference type="NCBI Taxonomy" id="685588"/>
    <lineage>
        <taxon>Eukaryota</taxon>
        <taxon>Fungi</taxon>
        <taxon>Dikarya</taxon>
        <taxon>Basidiomycota</taxon>
        <taxon>Agaricomycotina</taxon>
        <taxon>Agaricomycetes</taxon>
        <taxon>Agaricomycetidae</taxon>
        <taxon>Agaricales</taxon>
        <taxon>Agaricineae</taxon>
        <taxon>Strophariaceae</taxon>
        <taxon>Galerina</taxon>
    </lineage>
</organism>
<evidence type="ECO:0000259" key="2">
    <source>
        <dbReference type="Pfam" id="PF20151"/>
    </source>
</evidence>
<accession>A0A067SYY7</accession>
<keyword evidence="1" id="KW-0812">Transmembrane</keyword>
<feature type="transmembrane region" description="Helical" evidence="1">
    <location>
        <begin position="12"/>
        <end position="31"/>
    </location>
</feature>
<keyword evidence="4" id="KW-1185">Reference proteome</keyword>
<proteinExistence type="predicted"/>
<gene>
    <name evidence="3" type="ORF">GALMADRAFT_460653</name>
</gene>
<reference evidence="4" key="1">
    <citation type="journal article" date="2014" name="Proc. Natl. Acad. Sci. U.S.A.">
        <title>Extensive sampling of basidiomycete genomes demonstrates inadequacy of the white-rot/brown-rot paradigm for wood decay fungi.</title>
        <authorList>
            <person name="Riley R."/>
            <person name="Salamov A.A."/>
            <person name="Brown D.W."/>
            <person name="Nagy L.G."/>
            <person name="Floudas D."/>
            <person name="Held B.W."/>
            <person name="Levasseur A."/>
            <person name="Lombard V."/>
            <person name="Morin E."/>
            <person name="Otillar R."/>
            <person name="Lindquist E.A."/>
            <person name="Sun H."/>
            <person name="LaButti K.M."/>
            <person name="Schmutz J."/>
            <person name="Jabbour D."/>
            <person name="Luo H."/>
            <person name="Baker S.E."/>
            <person name="Pisabarro A.G."/>
            <person name="Walton J.D."/>
            <person name="Blanchette R.A."/>
            <person name="Henrissat B."/>
            <person name="Martin F."/>
            <person name="Cullen D."/>
            <person name="Hibbett D.S."/>
            <person name="Grigoriev I.V."/>
        </authorList>
    </citation>
    <scope>NUCLEOTIDE SEQUENCE [LARGE SCALE GENOMIC DNA]</scope>
    <source>
        <strain evidence="4">CBS 339.88</strain>
    </source>
</reference>
<sequence>MNPPLDGSLDEVQASYAVSLTWVACFVVLLYDTISKFPLEIDLIWRAPWTPVKVVYLYLRYMGLVQACVYATSESVNIPLSRVSLTRHFQPPQWFRFPSKCRLVFIFGLSIGSPMILISAVNGVMGLRLYALYGRTYKVLCFLSAIFLSETIIHLVTAVRIGIPLVKATYLAPPDIPILGCLTAPDSLKGAVLAW</sequence>
<dbReference type="OrthoDB" id="2686513at2759"/>
<feature type="transmembrane region" description="Helical" evidence="1">
    <location>
        <begin position="137"/>
        <end position="159"/>
    </location>
</feature>
<name>A0A067SYY7_GALM3</name>
<evidence type="ECO:0000313" key="3">
    <source>
        <dbReference type="EMBL" id="KDR76096.1"/>
    </source>
</evidence>
<dbReference type="InterPro" id="IPR045340">
    <property type="entry name" value="DUF6533"/>
</dbReference>
<evidence type="ECO:0000313" key="4">
    <source>
        <dbReference type="Proteomes" id="UP000027222"/>
    </source>
</evidence>
<dbReference type="Pfam" id="PF20151">
    <property type="entry name" value="DUF6533"/>
    <property type="match status" value="1"/>
</dbReference>
<keyword evidence="1" id="KW-1133">Transmembrane helix</keyword>
<dbReference type="HOGENOM" id="CLU_1590334_0_0_1"/>
<keyword evidence="1" id="KW-0472">Membrane</keyword>
<dbReference type="Proteomes" id="UP000027222">
    <property type="component" value="Unassembled WGS sequence"/>
</dbReference>